<protein>
    <recommendedName>
        <fullName evidence="3">histidine kinase</fullName>
        <ecNumber evidence="3">2.7.13.3</ecNumber>
    </recommendedName>
</protein>
<sequence>MGIGIPENEIQKIFNRFHKVDAARNRNVNGSGLGLSIVKKVIDLHSGAITMDSELGKGTIFSIYLPKQQEGTIHMQNKK</sequence>
<evidence type="ECO:0000256" key="8">
    <source>
        <dbReference type="ARBA" id="ARBA00022840"/>
    </source>
</evidence>
<keyword evidence="4" id="KW-0597">Phosphoprotein</keyword>
<dbReference type="Proteomes" id="UP000195321">
    <property type="component" value="Unassembled WGS sequence"/>
</dbReference>
<dbReference type="GO" id="GO:0005524">
    <property type="term" value="F:ATP binding"/>
    <property type="evidence" value="ECO:0007669"/>
    <property type="project" value="UniProtKB-KW"/>
</dbReference>
<reference evidence="11 12" key="1">
    <citation type="submission" date="2017-02" db="EMBL/GenBank/DDBJ databases">
        <title>Bacillus pseudomycoides isolate FSL K6-0042.</title>
        <authorList>
            <person name="Kovac J."/>
        </authorList>
    </citation>
    <scope>NUCLEOTIDE SEQUENCE [LARGE SCALE GENOMIC DNA]</scope>
    <source>
        <strain evidence="11 12">FSL K6-0042</strain>
    </source>
</reference>
<evidence type="ECO:0000256" key="6">
    <source>
        <dbReference type="ARBA" id="ARBA00022741"/>
    </source>
</evidence>
<accession>A0A1Y3M935</accession>
<dbReference type="InterPro" id="IPR036890">
    <property type="entry name" value="HATPase_C_sf"/>
</dbReference>
<comment type="catalytic activity">
    <reaction evidence="1">
        <text>ATP + protein L-histidine = ADP + protein N-phospho-L-histidine.</text>
        <dbReference type="EC" id="2.7.13.3"/>
    </reaction>
</comment>
<keyword evidence="9" id="KW-0902">Two-component regulatory system</keyword>
<keyword evidence="8 11" id="KW-0067">ATP-binding</keyword>
<dbReference type="Pfam" id="PF02518">
    <property type="entry name" value="HATPase_c"/>
    <property type="match status" value="1"/>
</dbReference>
<dbReference type="PRINTS" id="PR00344">
    <property type="entry name" value="BCTRLSENSOR"/>
</dbReference>
<dbReference type="GO" id="GO:0000155">
    <property type="term" value="F:phosphorelay sensor kinase activity"/>
    <property type="evidence" value="ECO:0007669"/>
    <property type="project" value="TreeGrafter"/>
</dbReference>
<name>A0A1Y3M935_9BACI</name>
<dbReference type="RefSeq" id="WP_016115860.1">
    <property type="nucleotide sequence ID" value="NZ_JARHXM010000135.1"/>
</dbReference>
<evidence type="ECO:0000259" key="10">
    <source>
        <dbReference type="PROSITE" id="PS50109"/>
    </source>
</evidence>
<keyword evidence="7" id="KW-0418">Kinase</keyword>
<evidence type="ECO:0000256" key="9">
    <source>
        <dbReference type="ARBA" id="ARBA00023012"/>
    </source>
</evidence>
<evidence type="ECO:0000313" key="11">
    <source>
        <dbReference type="EMBL" id="OUM46606.1"/>
    </source>
</evidence>
<evidence type="ECO:0000256" key="3">
    <source>
        <dbReference type="ARBA" id="ARBA00012438"/>
    </source>
</evidence>
<comment type="subcellular location">
    <subcellularLocation>
        <location evidence="2">Membrane</location>
    </subcellularLocation>
</comment>
<dbReference type="PANTHER" id="PTHR45453">
    <property type="entry name" value="PHOSPHATE REGULON SENSOR PROTEIN PHOR"/>
    <property type="match status" value="1"/>
</dbReference>
<dbReference type="EMBL" id="MWPX01000040">
    <property type="protein sequence ID" value="OUM46606.1"/>
    <property type="molecule type" value="Genomic_DNA"/>
</dbReference>
<evidence type="ECO:0000256" key="1">
    <source>
        <dbReference type="ARBA" id="ARBA00000085"/>
    </source>
</evidence>
<evidence type="ECO:0000256" key="4">
    <source>
        <dbReference type="ARBA" id="ARBA00022553"/>
    </source>
</evidence>
<dbReference type="InterPro" id="IPR003594">
    <property type="entry name" value="HATPase_dom"/>
</dbReference>
<dbReference type="GO" id="GO:0004721">
    <property type="term" value="F:phosphoprotein phosphatase activity"/>
    <property type="evidence" value="ECO:0007669"/>
    <property type="project" value="TreeGrafter"/>
</dbReference>
<comment type="caution">
    <text evidence="11">The sequence shown here is derived from an EMBL/GenBank/DDBJ whole genome shotgun (WGS) entry which is preliminary data.</text>
</comment>
<gene>
    <name evidence="11" type="ORF">BW425_22885</name>
</gene>
<organism evidence="11 12">
    <name type="scientific">Bacillus pseudomycoides</name>
    <dbReference type="NCBI Taxonomy" id="64104"/>
    <lineage>
        <taxon>Bacteria</taxon>
        <taxon>Bacillati</taxon>
        <taxon>Bacillota</taxon>
        <taxon>Bacilli</taxon>
        <taxon>Bacillales</taxon>
        <taxon>Bacillaceae</taxon>
        <taxon>Bacillus</taxon>
        <taxon>Bacillus cereus group</taxon>
    </lineage>
</organism>
<feature type="domain" description="Histidine kinase" evidence="10">
    <location>
        <begin position="1"/>
        <end position="69"/>
    </location>
</feature>
<dbReference type="Gene3D" id="3.30.565.10">
    <property type="entry name" value="Histidine kinase-like ATPase, C-terminal domain"/>
    <property type="match status" value="1"/>
</dbReference>
<dbReference type="GO" id="GO:0005886">
    <property type="term" value="C:plasma membrane"/>
    <property type="evidence" value="ECO:0007669"/>
    <property type="project" value="TreeGrafter"/>
</dbReference>
<dbReference type="GO" id="GO:0016036">
    <property type="term" value="P:cellular response to phosphate starvation"/>
    <property type="evidence" value="ECO:0007669"/>
    <property type="project" value="TreeGrafter"/>
</dbReference>
<evidence type="ECO:0000256" key="5">
    <source>
        <dbReference type="ARBA" id="ARBA00022679"/>
    </source>
</evidence>
<dbReference type="AlphaFoldDB" id="A0A1Y3M935"/>
<dbReference type="InterPro" id="IPR050351">
    <property type="entry name" value="BphY/WalK/GraS-like"/>
</dbReference>
<proteinExistence type="predicted"/>
<dbReference type="InterPro" id="IPR004358">
    <property type="entry name" value="Sig_transdc_His_kin-like_C"/>
</dbReference>
<dbReference type="PROSITE" id="PS50109">
    <property type="entry name" value="HIS_KIN"/>
    <property type="match status" value="1"/>
</dbReference>
<evidence type="ECO:0000256" key="7">
    <source>
        <dbReference type="ARBA" id="ARBA00022777"/>
    </source>
</evidence>
<dbReference type="InterPro" id="IPR005467">
    <property type="entry name" value="His_kinase_dom"/>
</dbReference>
<keyword evidence="5" id="KW-0808">Transferase</keyword>
<evidence type="ECO:0000313" key="12">
    <source>
        <dbReference type="Proteomes" id="UP000195321"/>
    </source>
</evidence>
<keyword evidence="6" id="KW-0547">Nucleotide-binding</keyword>
<evidence type="ECO:0000256" key="2">
    <source>
        <dbReference type="ARBA" id="ARBA00004370"/>
    </source>
</evidence>
<dbReference type="SUPFAM" id="SSF55874">
    <property type="entry name" value="ATPase domain of HSP90 chaperone/DNA topoisomerase II/histidine kinase"/>
    <property type="match status" value="1"/>
</dbReference>
<dbReference type="PANTHER" id="PTHR45453:SF1">
    <property type="entry name" value="PHOSPHATE REGULON SENSOR PROTEIN PHOR"/>
    <property type="match status" value="1"/>
</dbReference>
<dbReference type="EC" id="2.7.13.3" evidence="3"/>